<dbReference type="Pfam" id="PF12911">
    <property type="entry name" value="OppC_N"/>
    <property type="match status" value="1"/>
</dbReference>
<dbReference type="Proteomes" id="UP000318509">
    <property type="component" value="Unassembled WGS sequence"/>
</dbReference>
<dbReference type="PANTHER" id="PTHR43386">
    <property type="entry name" value="OLIGOPEPTIDE TRANSPORT SYSTEM PERMEASE PROTEIN APPC"/>
    <property type="match status" value="1"/>
</dbReference>
<organism evidence="9 10">
    <name type="scientific">Candidatus Segetimicrobium genomatis</name>
    <dbReference type="NCBI Taxonomy" id="2569760"/>
    <lineage>
        <taxon>Bacteria</taxon>
        <taxon>Bacillati</taxon>
        <taxon>Candidatus Sysuimicrobiota</taxon>
        <taxon>Candidatus Sysuimicrobiia</taxon>
        <taxon>Candidatus Sysuimicrobiales</taxon>
        <taxon>Candidatus Segetimicrobiaceae</taxon>
        <taxon>Candidatus Segetimicrobium</taxon>
    </lineage>
</organism>
<evidence type="ECO:0000259" key="8">
    <source>
        <dbReference type="PROSITE" id="PS50928"/>
    </source>
</evidence>
<feature type="transmembrane region" description="Helical" evidence="7">
    <location>
        <begin position="40"/>
        <end position="61"/>
    </location>
</feature>
<evidence type="ECO:0000313" key="10">
    <source>
        <dbReference type="Proteomes" id="UP000318509"/>
    </source>
</evidence>
<dbReference type="EMBL" id="VBAK01000020">
    <property type="protein sequence ID" value="TMI93622.1"/>
    <property type="molecule type" value="Genomic_DNA"/>
</dbReference>
<comment type="caution">
    <text evidence="9">The sequence shown here is derived from an EMBL/GenBank/DDBJ whole genome shotgun (WGS) entry which is preliminary data.</text>
</comment>
<proteinExistence type="inferred from homology"/>
<dbReference type="PANTHER" id="PTHR43386:SF25">
    <property type="entry name" value="PEPTIDE ABC TRANSPORTER PERMEASE PROTEIN"/>
    <property type="match status" value="1"/>
</dbReference>
<feature type="transmembrane region" description="Helical" evidence="7">
    <location>
        <begin position="143"/>
        <end position="171"/>
    </location>
</feature>
<keyword evidence="6 7" id="KW-0472">Membrane</keyword>
<comment type="subcellular location">
    <subcellularLocation>
        <location evidence="1 7">Cell membrane</location>
        <topology evidence="1 7">Multi-pass membrane protein</topology>
    </subcellularLocation>
</comment>
<evidence type="ECO:0000256" key="4">
    <source>
        <dbReference type="ARBA" id="ARBA00022692"/>
    </source>
</evidence>
<accession>A0A537KDI5</accession>
<dbReference type="Gene3D" id="1.10.3720.10">
    <property type="entry name" value="MetI-like"/>
    <property type="match status" value="1"/>
</dbReference>
<evidence type="ECO:0000256" key="2">
    <source>
        <dbReference type="ARBA" id="ARBA00022448"/>
    </source>
</evidence>
<dbReference type="GO" id="GO:0055085">
    <property type="term" value="P:transmembrane transport"/>
    <property type="evidence" value="ECO:0007669"/>
    <property type="project" value="InterPro"/>
</dbReference>
<keyword evidence="5 7" id="KW-1133">Transmembrane helix</keyword>
<name>A0A537KDI5_9BACT</name>
<feature type="transmembrane region" description="Helical" evidence="7">
    <location>
        <begin position="268"/>
        <end position="289"/>
    </location>
</feature>
<dbReference type="AlphaFoldDB" id="A0A537KDI5"/>
<dbReference type="InterPro" id="IPR035906">
    <property type="entry name" value="MetI-like_sf"/>
</dbReference>
<evidence type="ECO:0000313" key="9">
    <source>
        <dbReference type="EMBL" id="TMI93622.1"/>
    </source>
</evidence>
<dbReference type="InterPro" id="IPR050366">
    <property type="entry name" value="BP-dependent_transpt_permease"/>
</dbReference>
<gene>
    <name evidence="9" type="ORF">E6H00_01020</name>
</gene>
<dbReference type="PROSITE" id="PS50928">
    <property type="entry name" value="ABC_TM1"/>
    <property type="match status" value="1"/>
</dbReference>
<keyword evidence="3" id="KW-1003">Cell membrane</keyword>
<keyword evidence="2 7" id="KW-0813">Transport</keyword>
<evidence type="ECO:0000256" key="7">
    <source>
        <dbReference type="RuleBase" id="RU363032"/>
    </source>
</evidence>
<evidence type="ECO:0000256" key="3">
    <source>
        <dbReference type="ARBA" id="ARBA00022475"/>
    </source>
</evidence>
<keyword evidence="4 7" id="KW-0812">Transmembrane</keyword>
<feature type="domain" description="ABC transmembrane type-1" evidence="8">
    <location>
        <begin position="101"/>
        <end position="290"/>
    </location>
</feature>
<evidence type="ECO:0000256" key="1">
    <source>
        <dbReference type="ARBA" id="ARBA00004651"/>
    </source>
</evidence>
<dbReference type="GO" id="GO:0005886">
    <property type="term" value="C:plasma membrane"/>
    <property type="evidence" value="ECO:0007669"/>
    <property type="project" value="UniProtKB-SubCell"/>
</dbReference>
<feature type="transmembrane region" description="Helical" evidence="7">
    <location>
        <begin position="105"/>
        <end position="131"/>
    </location>
</feature>
<comment type="similarity">
    <text evidence="7">Belongs to the binding-protein-dependent transport system permease family.</text>
</comment>
<dbReference type="InterPro" id="IPR025966">
    <property type="entry name" value="OppC_N"/>
</dbReference>
<dbReference type="Pfam" id="PF00528">
    <property type="entry name" value="BPD_transp_1"/>
    <property type="match status" value="1"/>
</dbReference>
<dbReference type="InterPro" id="IPR000515">
    <property type="entry name" value="MetI-like"/>
</dbReference>
<sequence length="302" mass="31429">MRTSIRGSALTERAPTSVPRAAIPANPWVRAARHFARQRVAVAGLAVLLLAIVTSGAAPWLSPHDPNLIDVANPDAPPSFVHALGTDELGRDIVSRLLWGGRNTLLITLGAVAIAFVSGSALGIAGGYYGGLSDTVIMRVMDVLLAIPGFLLAVAVIAALGVGMTNVIIAIGVNSIPPFARIARGATLLAREEVYVQAAQALGAGERTIMARHIFPNILSPLVVQSTLRLATAILTASGLSFLGLGVQPPTAEWGAMLSVGREYITSSPHLVIIPGMAILVVTLAFNVVGDTVRDALDPREL</sequence>
<reference evidence="9 10" key="1">
    <citation type="journal article" date="2019" name="Nat. Microbiol.">
        <title>Mediterranean grassland soil C-N compound turnover is dependent on rainfall and depth, and is mediated by genomically divergent microorganisms.</title>
        <authorList>
            <person name="Diamond S."/>
            <person name="Andeer P.F."/>
            <person name="Li Z."/>
            <person name="Crits-Christoph A."/>
            <person name="Burstein D."/>
            <person name="Anantharaman K."/>
            <person name="Lane K.R."/>
            <person name="Thomas B.C."/>
            <person name="Pan C."/>
            <person name="Northen T.R."/>
            <person name="Banfield J.F."/>
        </authorList>
    </citation>
    <scope>NUCLEOTIDE SEQUENCE [LARGE SCALE GENOMIC DNA]</scope>
    <source>
        <strain evidence="9">NP_3</strain>
    </source>
</reference>
<evidence type="ECO:0000256" key="6">
    <source>
        <dbReference type="ARBA" id="ARBA00023136"/>
    </source>
</evidence>
<dbReference type="CDD" id="cd06261">
    <property type="entry name" value="TM_PBP2"/>
    <property type="match status" value="1"/>
</dbReference>
<dbReference type="SUPFAM" id="SSF161098">
    <property type="entry name" value="MetI-like"/>
    <property type="match status" value="1"/>
</dbReference>
<protein>
    <submittedName>
        <fullName evidence="9">ABC transporter permease</fullName>
    </submittedName>
</protein>
<evidence type="ECO:0000256" key="5">
    <source>
        <dbReference type="ARBA" id="ARBA00022989"/>
    </source>
</evidence>